<organism evidence="1 2">
    <name type="scientific">Methylocystis iwaonis</name>
    <dbReference type="NCBI Taxonomy" id="2885079"/>
    <lineage>
        <taxon>Bacteria</taxon>
        <taxon>Pseudomonadati</taxon>
        <taxon>Pseudomonadota</taxon>
        <taxon>Alphaproteobacteria</taxon>
        <taxon>Hyphomicrobiales</taxon>
        <taxon>Methylocystaceae</taxon>
        <taxon>Methylocystis</taxon>
    </lineage>
</organism>
<gene>
    <name evidence="1" type="ORF">SS37A_42240</name>
</gene>
<protein>
    <recommendedName>
        <fullName evidence="3">Transposase</fullName>
    </recommendedName>
</protein>
<evidence type="ECO:0000313" key="2">
    <source>
        <dbReference type="Proteomes" id="UP001317629"/>
    </source>
</evidence>
<proteinExistence type="predicted"/>
<keyword evidence="2" id="KW-1185">Reference proteome</keyword>
<dbReference type="EMBL" id="AP027146">
    <property type="protein sequence ID" value="BDV36694.1"/>
    <property type="molecule type" value="Genomic_DNA"/>
</dbReference>
<reference evidence="1 2" key="1">
    <citation type="journal article" date="2023" name="Int. J. Syst. Evol. Microbiol.">
        <title>Methylocystis iwaonis sp. nov., a type II methane-oxidizing bacterium from surface soil of a rice paddy field in Japan, and emended description of the genus Methylocystis (ex Whittenbury et al. 1970) Bowman et al. 1993.</title>
        <authorList>
            <person name="Kaise H."/>
            <person name="Sawadogo J.B."/>
            <person name="Alam M.S."/>
            <person name="Ueno C."/>
            <person name="Dianou D."/>
            <person name="Shinjo R."/>
            <person name="Asakawa S."/>
        </authorList>
    </citation>
    <scope>NUCLEOTIDE SEQUENCE [LARGE SCALE GENOMIC DNA]</scope>
    <source>
        <strain evidence="1 2">SS37A-Re</strain>
    </source>
</reference>
<sequence length="89" mass="9846">MLIVTSVRQILPVGAWVLRESVTDVSQILNRVCAAAVDGDASIALDGYLTEIAFIDAQKPRDLGRLKPAELLRGRGREARYAMIRKLPR</sequence>
<evidence type="ECO:0000313" key="1">
    <source>
        <dbReference type="EMBL" id="BDV36694.1"/>
    </source>
</evidence>
<name>A0ABN6VMC7_9HYPH</name>
<geneLocation type="plasmid" evidence="1 2">
    <name>pSS37A-Re-4</name>
</geneLocation>
<dbReference type="Proteomes" id="UP001317629">
    <property type="component" value="Plasmid pSS37A-Re-4"/>
</dbReference>
<evidence type="ECO:0008006" key="3">
    <source>
        <dbReference type="Google" id="ProtNLM"/>
    </source>
</evidence>
<accession>A0ABN6VMC7</accession>
<keyword evidence="1" id="KW-0614">Plasmid</keyword>